<organism evidence="2 3">
    <name type="scientific">Polynucleobacter asymbioticus (strain DSM 18221 / CIP 109841 / QLW-P1DMWA-1)</name>
    <name type="common">Polynucleobacter necessarius subsp. asymbioticus</name>
    <dbReference type="NCBI Taxonomy" id="312153"/>
    <lineage>
        <taxon>Bacteria</taxon>
        <taxon>Pseudomonadati</taxon>
        <taxon>Pseudomonadota</taxon>
        <taxon>Betaproteobacteria</taxon>
        <taxon>Burkholderiales</taxon>
        <taxon>Burkholderiaceae</taxon>
        <taxon>Polynucleobacter</taxon>
    </lineage>
</organism>
<evidence type="ECO:0000313" key="2">
    <source>
        <dbReference type="EMBL" id="ABP34003.1"/>
    </source>
</evidence>
<gene>
    <name evidence="2" type="ordered locus">Pnuc_0785</name>
</gene>
<dbReference type="HOGENOM" id="CLU_1584992_0_0_4"/>
<keyword evidence="1" id="KW-0732">Signal</keyword>
<protein>
    <recommendedName>
        <fullName evidence="4">Lysozyme inhibitor LprI N-terminal domain-containing protein</fullName>
    </recommendedName>
</protein>
<reference evidence="2 3" key="1">
    <citation type="journal article" date="2012" name="Stand. Genomic Sci.">
        <title>Complete genome sequence of Polynucleobacter necessarius subsp. asymbioticus type strain (QLW-P1DMWA-1(T)).</title>
        <authorList>
            <person name="Meincke L."/>
            <person name="Copeland A."/>
            <person name="Lapidus A."/>
            <person name="Lucas S."/>
            <person name="Berry K.W."/>
            <person name="Del Rio T.G."/>
            <person name="Hammon N."/>
            <person name="Dalin E."/>
            <person name="Tice H."/>
            <person name="Pitluck S."/>
            <person name="Richardson P."/>
            <person name="Bruce D."/>
            <person name="Goodwin L."/>
            <person name="Han C."/>
            <person name="Tapia R."/>
            <person name="Detter J.C."/>
            <person name="Schmutz J."/>
            <person name="Brettin T."/>
            <person name="Larimer F."/>
            <person name="Land M."/>
            <person name="Hauser L."/>
            <person name="Kyrpides N.C."/>
            <person name="Ivanova N."/>
            <person name="Goker M."/>
            <person name="Woyke T."/>
            <person name="Wu Q.L."/>
            <person name="Pockl M."/>
            <person name="Hahn M.W."/>
            <person name="Klenk H.P."/>
        </authorList>
    </citation>
    <scope>NUCLEOTIDE SEQUENCE [LARGE SCALE GENOMIC DNA]</scope>
    <source>
        <strain evidence="3">DSM 18221 / CIP 109841 / QLW-P1DMWA-1</strain>
    </source>
</reference>
<name>A4SWY9_POLAQ</name>
<evidence type="ECO:0000256" key="1">
    <source>
        <dbReference type="SAM" id="SignalP"/>
    </source>
</evidence>
<sequence>MKYIYRSILLVGFLLVGCSSNKAPTSQSATDVSQTQVDSVLKKIQVCLSEVNQTEDAKYVDQKIIALLPNNPNAKTLFNSSDKISSEQAVILTRFQESTLRCQVIAKELPSPDLVAVYSNYYEKIGDVYKDLIGQKITIGVANQERAMRIQYARSRWAQIMKEHKVAN</sequence>
<feature type="signal peptide" evidence="1">
    <location>
        <begin position="1"/>
        <end position="22"/>
    </location>
</feature>
<dbReference type="PROSITE" id="PS51257">
    <property type="entry name" value="PROKAR_LIPOPROTEIN"/>
    <property type="match status" value="1"/>
</dbReference>
<dbReference type="GeneID" id="31481146"/>
<accession>A4SWY9</accession>
<evidence type="ECO:0000313" key="3">
    <source>
        <dbReference type="Proteomes" id="UP000000231"/>
    </source>
</evidence>
<evidence type="ECO:0008006" key="4">
    <source>
        <dbReference type="Google" id="ProtNLM"/>
    </source>
</evidence>
<dbReference type="RefSeq" id="WP_011902628.1">
    <property type="nucleotide sequence ID" value="NC_009379.1"/>
</dbReference>
<proteinExistence type="predicted"/>
<dbReference type="KEGG" id="pnu:Pnuc_0785"/>
<dbReference type="Proteomes" id="UP000000231">
    <property type="component" value="Chromosome"/>
</dbReference>
<feature type="chain" id="PRO_5002673691" description="Lysozyme inhibitor LprI N-terminal domain-containing protein" evidence="1">
    <location>
        <begin position="23"/>
        <end position="168"/>
    </location>
</feature>
<dbReference type="EMBL" id="CP000655">
    <property type="protein sequence ID" value="ABP34003.1"/>
    <property type="molecule type" value="Genomic_DNA"/>
</dbReference>
<keyword evidence="3" id="KW-1185">Reference proteome</keyword>
<dbReference type="AlphaFoldDB" id="A4SWY9"/>